<proteinExistence type="predicted"/>
<dbReference type="SUPFAM" id="SSF57756">
    <property type="entry name" value="Retrovirus zinc finger-like domains"/>
    <property type="match status" value="1"/>
</dbReference>
<gene>
    <name evidence="2" type="ORF">AVEN_46577_1</name>
</gene>
<evidence type="ECO:0000313" key="2">
    <source>
        <dbReference type="EMBL" id="GBN27187.1"/>
    </source>
</evidence>
<sequence length="193" mass="21792">MRLSVRAYIPNPLRCFNCQRFGHSKLACRGTLTCDRCAEVGHDSTDCTAQEKCINCKGNHTIAQMLDFDIQATRLGCEMHPSFHPTSGWHLSTCVYPDKGDCGCRFMLSHPTFHFAREKARVSHVLNKGLHWGYCPLSKIACDDLITLDTDKQFDCKCLVDLNPTIPQEYLKGKHTNDAAEEENCISFPSNVY</sequence>
<dbReference type="GO" id="GO:0008270">
    <property type="term" value="F:zinc ion binding"/>
    <property type="evidence" value="ECO:0007669"/>
    <property type="project" value="InterPro"/>
</dbReference>
<accession>A0A4Y2MMY9</accession>
<feature type="domain" description="CCHC-type" evidence="1">
    <location>
        <begin position="33"/>
        <end position="49"/>
    </location>
</feature>
<evidence type="ECO:0000313" key="3">
    <source>
        <dbReference type="Proteomes" id="UP000499080"/>
    </source>
</evidence>
<dbReference type="InterPro" id="IPR036875">
    <property type="entry name" value="Znf_CCHC_sf"/>
</dbReference>
<keyword evidence="3" id="KW-1185">Reference proteome</keyword>
<name>A0A4Y2MMY9_ARAVE</name>
<protein>
    <recommendedName>
        <fullName evidence="1">CCHC-type domain-containing protein</fullName>
    </recommendedName>
</protein>
<dbReference type="GO" id="GO:0003676">
    <property type="term" value="F:nucleic acid binding"/>
    <property type="evidence" value="ECO:0007669"/>
    <property type="project" value="InterPro"/>
</dbReference>
<feature type="domain" description="CCHC-type" evidence="1">
    <location>
        <begin position="14"/>
        <end position="30"/>
    </location>
</feature>
<evidence type="ECO:0000259" key="1">
    <source>
        <dbReference type="SMART" id="SM00343"/>
    </source>
</evidence>
<comment type="caution">
    <text evidence="2">The sequence shown here is derived from an EMBL/GenBank/DDBJ whole genome shotgun (WGS) entry which is preliminary data.</text>
</comment>
<reference evidence="2 3" key="1">
    <citation type="journal article" date="2019" name="Sci. Rep.">
        <title>Orb-weaving spider Araneus ventricosus genome elucidates the spidroin gene catalogue.</title>
        <authorList>
            <person name="Kono N."/>
            <person name="Nakamura H."/>
            <person name="Ohtoshi R."/>
            <person name="Moran D.A.P."/>
            <person name="Shinohara A."/>
            <person name="Yoshida Y."/>
            <person name="Fujiwara M."/>
            <person name="Mori M."/>
            <person name="Tomita M."/>
            <person name="Arakawa K."/>
        </authorList>
    </citation>
    <scope>NUCLEOTIDE SEQUENCE [LARGE SCALE GENOMIC DNA]</scope>
</reference>
<dbReference type="EMBL" id="BGPR01007484">
    <property type="protein sequence ID" value="GBN27187.1"/>
    <property type="molecule type" value="Genomic_DNA"/>
</dbReference>
<dbReference type="AlphaFoldDB" id="A0A4Y2MMY9"/>
<dbReference type="Gene3D" id="4.10.60.10">
    <property type="entry name" value="Zinc finger, CCHC-type"/>
    <property type="match status" value="1"/>
</dbReference>
<dbReference type="OrthoDB" id="4230923at2759"/>
<dbReference type="SMART" id="SM00343">
    <property type="entry name" value="ZnF_C2HC"/>
    <property type="match status" value="2"/>
</dbReference>
<organism evidence="2 3">
    <name type="scientific">Araneus ventricosus</name>
    <name type="common">Orbweaver spider</name>
    <name type="synonym">Epeira ventricosa</name>
    <dbReference type="NCBI Taxonomy" id="182803"/>
    <lineage>
        <taxon>Eukaryota</taxon>
        <taxon>Metazoa</taxon>
        <taxon>Ecdysozoa</taxon>
        <taxon>Arthropoda</taxon>
        <taxon>Chelicerata</taxon>
        <taxon>Arachnida</taxon>
        <taxon>Araneae</taxon>
        <taxon>Araneomorphae</taxon>
        <taxon>Entelegynae</taxon>
        <taxon>Araneoidea</taxon>
        <taxon>Araneidae</taxon>
        <taxon>Araneus</taxon>
    </lineage>
</organism>
<dbReference type="Proteomes" id="UP000499080">
    <property type="component" value="Unassembled WGS sequence"/>
</dbReference>
<dbReference type="InterPro" id="IPR001878">
    <property type="entry name" value="Znf_CCHC"/>
</dbReference>